<sequence>MENRFPGHRNDRRAAARGTRQTAEQEHERELAMAEMYAECGLLRELAESAGVRLDDTVDSLTALDQLLPRWRDDPQVSQWLGTDAGLYLGTVIRRRVPDARWRLAADGRPLMVLGTGFELDATAIGRDWAEQGAPQLAAVYRAADDG</sequence>
<feature type="region of interest" description="Disordered" evidence="1">
    <location>
        <begin position="1"/>
        <end position="27"/>
    </location>
</feature>
<gene>
    <name evidence="2" type="ORF">GCM10009759_57140</name>
</gene>
<dbReference type="Pfam" id="PF19794">
    <property type="entry name" value="DUF6278"/>
    <property type="match status" value="1"/>
</dbReference>
<organism evidence="2 3">
    <name type="scientific">Kitasatospora saccharophila</name>
    <dbReference type="NCBI Taxonomy" id="407973"/>
    <lineage>
        <taxon>Bacteria</taxon>
        <taxon>Bacillati</taxon>
        <taxon>Actinomycetota</taxon>
        <taxon>Actinomycetes</taxon>
        <taxon>Kitasatosporales</taxon>
        <taxon>Streptomycetaceae</taxon>
        <taxon>Kitasatospora</taxon>
    </lineage>
</organism>
<dbReference type="EMBL" id="BAAANS010000046">
    <property type="protein sequence ID" value="GAA2113522.1"/>
    <property type="molecule type" value="Genomic_DNA"/>
</dbReference>
<feature type="compositionally biased region" description="Basic and acidic residues" evidence="1">
    <location>
        <begin position="1"/>
        <end position="14"/>
    </location>
</feature>
<reference evidence="2 3" key="1">
    <citation type="journal article" date="2019" name="Int. J. Syst. Evol. Microbiol.">
        <title>The Global Catalogue of Microorganisms (GCM) 10K type strain sequencing project: providing services to taxonomists for standard genome sequencing and annotation.</title>
        <authorList>
            <consortium name="The Broad Institute Genomics Platform"/>
            <consortium name="The Broad Institute Genome Sequencing Center for Infectious Disease"/>
            <person name="Wu L."/>
            <person name="Ma J."/>
        </authorList>
    </citation>
    <scope>NUCLEOTIDE SEQUENCE [LARGE SCALE GENOMIC DNA]</scope>
    <source>
        <strain evidence="2 3">JCM 14559</strain>
    </source>
</reference>
<dbReference type="RefSeq" id="WP_344556088.1">
    <property type="nucleotide sequence ID" value="NZ_BAAANS010000046.1"/>
</dbReference>
<accession>A0ABN2XMB7</accession>
<name>A0ABN2XMB7_9ACTN</name>
<dbReference type="Proteomes" id="UP001500897">
    <property type="component" value="Unassembled WGS sequence"/>
</dbReference>
<comment type="caution">
    <text evidence="2">The sequence shown here is derived from an EMBL/GenBank/DDBJ whole genome shotgun (WGS) entry which is preliminary data.</text>
</comment>
<evidence type="ECO:0000313" key="3">
    <source>
        <dbReference type="Proteomes" id="UP001500897"/>
    </source>
</evidence>
<evidence type="ECO:0000313" key="2">
    <source>
        <dbReference type="EMBL" id="GAA2113522.1"/>
    </source>
</evidence>
<dbReference type="InterPro" id="IPR046245">
    <property type="entry name" value="DUF6278"/>
</dbReference>
<keyword evidence="3" id="KW-1185">Reference proteome</keyword>
<proteinExistence type="predicted"/>
<protein>
    <submittedName>
        <fullName evidence="2">DUF6278 family protein</fullName>
    </submittedName>
</protein>
<evidence type="ECO:0000256" key="1">
    <source>
        <dbReference type="SAM" id="MobiDB-lite"/>
    </source>
</evidence>